<organism evidence="1 2">
    <name type="scientific">Funneliformis mosseae</name>
    <name type="common">Endomycorrhizal fungus</name>
    <name type="synonym">Glomus mosseae</name>
    <dbReference type="NCBI Taxonomy" id="27381"/>
    <lineage>
        <taxon>Eukaryota</taxon>
        <taxon>Fungi</taxon>
        <taxon>Fungi incertae sedis</taxon>
        <taxon>Mucoromycota</taxon>
        <taxon>Glomeromycotina</taxon>
        <taxon>Glomeromycetes</taxon>
        <taxon>Glomerales</taxon>
        <taxon>Glomeraceae</taxon>
        <taxon>Funneliformis</taxon>
    </lineage>
</organism>
<dbReference type="EMBL" id="CAJVPP010000285">
    <property type="protein sequence ID" value="CAG8465294.1"/>
    <property type="molecule type" value="Genomic_DNA"/>
</dbReference>
<dbReference type="AlphaFoldDB" id="A0A9N8Z4J6"/>
<gene>
    <name evidence="1" type="ORF">FMOSSE_LOCUS2245</name>
</gene>
<comment type="caution">
    <text evidence="1">The sequence shown here is derived from an EMBL/GenBank/DDBJ whole genome shotgun (WGS) entry which is preliminary data.</text>
</comment>
<keyword evidence="2" id="KW-1185">Reference proteome</keyword>
<sequence length="71" mass="8399">MHIEQPPGKSNKWHPSHLYHTLTSHNISEKYVSETFENGLKNNEEEYKAGDIRKQWKNHADAWKNPELSIE</sequence>
<protein>
    <submittedName>
        <fullName evidence="1">14042_t:CDS:1</fullName>
    </submittedName>
</protein>
<name>A0A9N8Z4J6_FUNMO</name>
<dbReference type="Proteomes" id="UP000789375">
    <property type="component" value="Unassembled WGS sequence"/>
</dbReference>
<accession>A0A9N8Z4J6</accession>
<proteinExistence type="predicted"/>
<evidence type="ECO:0000313" key="2">
    <source>
        <dbReference type="Proteomes" id="UP000789375"/>
    </source>
</evidence>
<evidence type="ECO:0000313" key="1">
    <source>
        <dbReference type="EMBL" id="CAG8465294.1"/>
    </source>
</evidence>
<reference evidence="1" key="1">
    <citation type="submission" date="2021-06" db="EMBL/GenBank/DDBJ databases">
        <authorList>
            <person name="Kallberg Y."/>
            <person name="Tangrot J."/>
            <person name="Rosling A."/>
        </authorList>
    </citation>
    <scope>NUCLEOTIDE SEQUENCE</scope>
    <source>
        <strain evidence="1">87-6 pot B 2015</strain>
    </source>
</reference>